<feature type="domain" description="PAP/OAS1 substrate-binding-related" evidence="3">
    <location>
        <begin position="174"/>
        <end position="367"/>
    </location>
</feature>
<dbReference type="Proteomes" id="UP000249390">
    <property type="component" value="Unassembled WGS sequence"/>
</dbReference>
<dbReference type="PANTHER" id="PTHR45979:SF2">
    <property type="entry name" value="PAP_OAS1 SUBSTRATE-BINDING DOMAIN SUPERFAMILY"/>
    <property type="match status" value="1"/>
</dbReference>
<protein>
    <recommendedName>
        <fullName evidence="6">Polymerase nucleotidyl transferase domain-containing protein</fullName>
    </recommendedName>
</protein>
<dbReference type="Pfam" id="PF26180">
    <property type="entry name" value="PAP-OAS1"/>
    <property type="match status" value="1"/>
</dbReference>
<dbReference type="EMBL" id="NQVE01000116">
    <property type="protein sequence ID" value="RAL47183.1"/>
    <property type="molecule type" value="Genomic_DNA"/>
</dbReference>
<dbReference type="InterPro" id="IPR043519">
    <property type="entry name" value="NT_sf"/>
</dbReference>
<dbReference type="Gene3D" id="3.30.460.10">
    <property type="entry name" value="Beta Polymerase, domain 2"/>
    <property type="match status" value="1"/>
</dbReference>
<feature type="region of interest" description="Disordered" evidence="1">
    <location>
        <begin position="716"/>
        <end position="747"/>
    </location>
</feature>
<keyword evidence="5" id="KW-1185">Reference proteome</keyword>
<proteinExistence type="predicted"/>
<comment type="caution">
    <text evidence="4">The sequence shown here is derived from an EMBL/GenBank/DDBJ whole genome shotgun (WGS) entry which is preliminary data.</text>
</comment>
<sequence length="912" mass="100901">MGDLAVEGRPFTQQPSPSSSTADADSFSIGQERWAAAEIVSGGILGKVRPTAVSEERRRAVIDYVQRLVRRSLACEVFPYGSVPLKTYLPDGDIDLTAFGGPMMEDALASDLVSVLEEEGKNKGAEFIVKDVQLIRAEVKLVKCIIQNIVVDISFNQIGGLCTLCFLEQVDHLIGKDHLFKRSIILIKAWCYYESRILGAFHGLISTYALETLVLYIFHLFHSRLDGPLAVLYRFLDYFSKFDWEKCCISLNGPIRISSLPEIVAEALENGGSDLLLSNDFLIHCAVTFSVPSREVGTNSQTFVLKHLNIVDPLKETNNLGRSVSKGNFYRIRSAFAYGFRKLGRILVQSDCKNIADELCKFFSNTLDRHGSGQRSDVRDLNPLAGHTGFCSAFAPSDINSSHLENLNYRLKSCDLTSTSGDCQVCPCNVGDRNQECTTDAYQSKLASGTDWCVEGNAVDNQLLVDAMELASSIHEDLKFPNHFHSFSHLGTDRSVADMPFYTPHVHFTGSMCNGEVRRGNPEGKQDGIDSKYFFGLKQKSSKERKCLEKNHSIYKHDVLIPSASGDVSMASQILASSNCSHHIKHDWPSAICARSMQYFHSLLNDLGGDFNYYFSCLQYGRWCCEYSSNMLTFTAPNSPPSSLYVTYSLDAVQQPIQVKANGFLYGSANGIFPSQAFYPAKPLSVPSLSFGLEEILKPRGTGTYFPNMNQSAKSYRSSSTWKGRSQALTRSPRTTNGKNAPPFTESYAHHRNSHELLQESLDAVDSTVINLLSSSHGRGEHPSAGKNYLVSHSEGAAATGIGSVEDVPPPRASMSDQSRQRRHSHTSSPVPHSALASPTLRSHQSIPLSSRDHSEAVPVTFSDYVSLPASMQLVLCKTWPMMLKESFLQRHLFVVNCREPKVFAFEESTAV</sequence>
<dbReference type="InterPro" id="IPR054708">
    <property type="entry name" value="MTPAP-like_central"/>
</dbReference>
<name>A0A328DT17_9ASTE</name>
<gene>
    <name evidence="4" type="ORF">DM860_016998</name>
</gene>
<feature type="domain" description="Poly(A) RNA polymerase mitochondrial-like central palm" evidence="2">
    <location>
        <begin position="46"/>
        <end position="161"/>
    </location>
</feature>
<dbReference type="PANTHER" id="PTHR45979">
    <property type="entry name" value="PAP/OAS1 SUBSTRATE-BINDING DOMAIN SUPERFAMILY"/>
    <property type="match status" value="1"/>
</dbReference>
<feature type="region of interest" description="Disordered" evidence="1">
    <location>
        <begin position="1"/>
        <end position="25"/>
    </location>
</feature>
<dbReference type="CDD" id="cd05402">
    <property type="entry name" value="NT_PAP_TUTase"/>
    <property type="match status" value="1"/>
</dbReference>
<evidence type="ECO:0000259" key="3">
    <source>
        <dbReference type="Pfam" id="PF26180"/>
    </source>
</evidence>
<reference evidence="4 5" key="1">
    <citation type="submission" date="2018-06" db="EMBL/GenBank/DDBJ databases">
        <title>The Genome of Cuscuta australis (Dodder) Provides Insight into the Evolution of Plant Parasitism.</title>
        <authorList>
            <person name="Liu H."/>
        </authorList>
    </citation>
    <scope>NUCLEOTIDE SEQUENCE [LARGE SCALE GENOMIC DNA]</scope>
    <source>
        <strain evidence="5">cv. Yunnan</strain>
        <tissue evidence="4">Vines</tissue>
    </source>
</reference>
<dbReference type="SUPFAM" id="SSF81631">
    <property type="entry name" value="PAP/OAS1 substrate-binding domain"/>
    <property type="match status" value="1"/>
</dbReference>
<feature type="compositionally biased region" description="Polar residues" evidence="1">
    <location>
        <begin position="716"/>
        <end position="739"/>
    </location>
</feature>
<dbReference type="AlphaFoldDB" id="A0A328DT17"/>
<evidence type="ECO:0000256" key="1">
    <source>
        <dbReference type="SAM" id="MobiDB-lite"/>
    </source>
</evidence>
<evidence type="ECO:0008006" key="6">
    <source>
        <dbReference type="Google" id="ProtNLM"/>
    </source>
</evidence>
<dbReference type="InterPro" id="IPR058921">
    <property type="entry name" value="PAP/OAS1-rel"/>
</dbReference>
<dbReference type="Gene3D" id="1.10.1410.10">
    <property type="match status" value="1"/>
</dbReference>
<evidence type="ECO:0000313" key="4">
    <source>
        <dbReference type="EMBL" id="RAL47183.1"/>
    </source>
</evidence>
<dbReference type="SUPFAM" id="SSF81301">
    <property type="entry name" value="Nucleotidyltransferase"/>
    <property type="match status" value="1"/>
</dbReference>
<evidence type="ECO:0000313" key="5">
    <source>
        <dbReference type="Proteomes" id="UP000249390"/>
    </source>
</evidence>
<feature type="compositionally biased region" description="Low complexity" evidence="1">
    <location>
        <begin position="11"/>
        <end position="25"/>
    </location>
</feature>
<dbReference type="Pfam" id="PF22600">
    <property type="entry name" value="MTPAP-like_central"/>
    <property type="match status" value="1"/>
</dbReference>
<evidence type="ECO:0000259" key="2">
    <source>
        <dbReference type="Pfam" id="PF22600"/>
    </source>
</evidence>
<organism evidence="4 5">
    <name type="scientific">Cuscuta australis</name>
    <dbReference type="NCBI Taxonomy" id="267555"/>
    <lineage>
        <taxon>Eukaryota</taxon>
        <taxon>Viridiplantae</taxon>
        <taxon>Streptophyta</taxon>
        <taxon>Embryophyta</taxon>
        <taxon>Tracheophyta</taxon>
        <taxon>Spermatophyta</taxon>
        <taxon>Magnoliopsida</taxon>
        <taxon>eudicotyledons</taxon>
        <taxon>Gunneridae</taxon>
        <taxon>Pentapetalae</taxon>
        <taxon>asterids</taxon>
        <taxon>lamiids</taxon>
        <taxon>Solanales</taxon>
        <taxon>Convolvulaceae</taxon>
        <taxon>Cuscuteae</taxon>
        <taxon>Cuscuta</taxon>
        <taxon>Cuscuta subgen. Grammica</taxon>
        <taxon>Cuscuta sect. Cleistogrammica</taxon>
    </lineage>
</organism>
<dbReference type="InterPro" id="IPR058920">
    <property type="entry name" value="PAP-OAS1-bd-rel"/>
</dbReference>
<accession>A0A328DT17</accession>
<feature type="region of interest" description="Disordered" evidence="1">
    <location>
        <begin position="801"/>
        <end position="853"/>
    </location>
</feature>
<feature type="compositionally biased region" description="Polar residues" evidence="1">
    <location>
        <begin position="840"/>
        <end position="849"/>
    </location>
</feature>